<accession>A0ABT6N7B1</accession>
<dbReference type="InterPro" id="IPR005471">
    <property type="entry name" value="Tscrpt_reg_IclR_N"/>
</dbReference>
<evidence type="ECO:0000256" key="1">
    <source>
        <dbReference type="ARBA" id="ARBA00023015"/>
    </source>
</evidence>
<keyword evidence="3" id="KW-0804">Transcription</keyword>
<comment type="caution">
    <text evidence="5">The sequence shown here is derived from an EMBL/GenBank/DDBJ whole genome shotgun (WGS) entry which is preliminary data.</text>
</comment>
<gene>
    <name evidence="5" type="ORF">QGN17_19820</name>
</gene>
<organism evidence="5 6">
    <name type="scientific">Sphingomonas oryzagri</name>
    <dbReference type="NCBI Taxonomy" id="3042314"/>
    <lineage>
        <taxon>Bacteria</taxon>
        <taxon>Pseudomonadati</taxon>
        <taxon>Pseudomonadota</taxon>
        <taxon>Alphaproteobacteria</taxon>
        <taxon>Sphingomonadales</taxon>
        <taxon>Sphingomonadaceae</taxon>
        <taxon>Sphingomonas</taxon>
    </lineage>
</organism>
<dbReference type="InterPro" id="IPR050707">
    <property type="entry name" value="HTH_MetabolicPath_Reg"/>
</dbReference>
<dbReference type="SMART" id="SM00346">
    <property type="entry name" value="HTH_ICLR"/>
    <property type="match status" value="1"/>
</dbReference>
<dbReference type="Pfam" id="PF09339">
    <property type="entry name" value="HTH_IclR"/>
    <property type="match status" value="1"/>
</dbReference>
<feature type="domain" description="IclR-ED" evidence="4">
    <location>
        <begin position="70"/>
        <end position="249"/>
    </location>
</feature>
<dbReference type="PANTHER" id="PTHR30136:SF35">
    <property type="entry name" value="HTH-TYPE TRANSCRIPTIONAL REGULATOR RV1719"/>
    <property type="match status" value="1"/>
</dbReference>
<keyword evidence="6" id="KW-1185">Reference proteome</keyword>
<keyword evidence="2" id="KW-0238">DNA-binding</keyword>
<dbReference type="RefSeq" id="WP_281046331.1">
    <property type="nucleotide sequence ID" value="NZ_JARYGZ010000005.1"/>
</dbReference>
<dbReference type="InterPro" id="IPR029016">
    <property type="entry name" value="GAF-like_dom_sf"/>
</dbReference>
<dbReference type="InterPro" id="IPR014757">
    <property type="entry name" value="Tscrpt_reg_IclR_C"/>
</dbReference>
<name>A0ABT6N7B1_9SPHN</name>
<sequence>MDFPPDPPGTLDRAIALLLSVARDGAERPIADHAAALDIPLSSAYRTVALFARHGLLAQGKRGFFGPGLALASLGIASDPRAIIASAARAPLRRLARTMRATAHLGVLEGDMVTYVVKEQGGGRALFTREDGQLEAYCSAIGKVLLAAVEAERLADYLAAGPFVPLTGRTITDPPAIASEIAKVGAQGYAIDDREIADDLFCIAAPVRGPDGAVVAAISLSRPAHPTDGLAPLADVLACAAAIERRLGHFS</sequence>
<evidence type="ECO:0000256" key="2">
    <source>
        <dbReference type="ARBA" id="ARBA00023125"/>
    </source>
</evidence>
<protein>
    <submittedName>
        <fullName evidence="5">IclR family transcriptional regulator</fullName>
    </submittedName>
</protein>
<evidence type="ECO:0000313" key="6">
    <source>
        <dbReference type="Proteomes" id="UP001160625"/>
    </source>
</evidence>
<reference evidence="5" key="1">
    <citation type="submission" date="2023-04" db="EMBL/GenBank/DDBJ databases">
        <title>Sphingomonas sp. MAHUQ-71 isolated from rice field.</title>
        <authorList>
            <person name="Huq M.A."/>
        </authorList>
    </citation>
    <scope>NUCLEOTIDE SEQUENCE</scope>
    <source>
        <strain evidence="5">MAHUQ-71</strain>
    </source>
</reference>
<dbReference type="SUPFAM" id="SSF46785">
    <property type="entry name" value="Winged helix' DNA-binding domain"/>
    <property type="match status" value="1"/>
</dbReference>
<keyword evidence="1" id="KW-0805">Transcription regulation</keyword>
<evidence type="ECO:0000313" key="5">
    <source>
        <dbReference type="EMBL" id="MDH7640991.1"/>
    </source>
</evidence>
<evidence type="ECO:0000256" key="3">
    <source>
        <dbReference type="ARBA" id="ARBA00023163"/>
    </source>
</evidence>
<dbReference type="PROSITE" id="PS51078">
    <property type="entry name" value="ICLR_ED"/>
    <property type="match status" value="1"/>
</dbReference>
<dbReference type="Gene3D" id="1.10.10.10">
    <property type="entry name" value="Winged helix-like DNA-binding domain superfamily/Winged helix DNA-binding domain"/>
    <property type="match status" value="1"/>
</dbReference>
<dbReference type="SUPFAM" id="SSF55781">
    <property type="entry name" value="GAF domain-like"/>
    <property type="match status" value="1"/>
</dbReference>
<dbReference type="InterPro" id="IPR036390">
    <property type="entry name" value="WH_DNA-bd_sf"/>
</dbReference>
<dbReference type="PANTHER" id="PTHR30136">
    <property type="entry name" value="HELIX-TURN-HELIX TRANSCRIPTIONAL REGULATOR, ICLR FAMILY"/>
    <property type="match status" value="1"/>
</dbReference>
<evidence type="ECO:0000259" key="4">
    <source>
        <dbReference type="PROSITE" id="PS51078"/>
    </source>
</evidence>
<dbReference type="Gene3D" id="3.30.450.40">
    <property type="match status" value="1"/>
</dbReference>
<dbReference type="Pfam" id="PF01614">
    <property type="entry name" value="IclR_C"/>
    <property type="match status" value="1"/>
</dbReference>
<dbReference type="InterPro" id="IPR036388">
    <property type="entry name" value="WH-like_DNA-bd_sf"/>
</dbReference>
<dbReference type="Proteomes" id="UP001160625">
    <property type="component" value="Unassembled WGS sequence"/>
</dbReference>
<dbReference type="EMBL" id="JARYGZ010000005">
    <property type="protein sequence ID" value="MDH7640991.1"/>
    <property type="molecule type" value="Genomic_DNA"/>
</dbReference>
<proteinExistence type="predicted"/>